<dbReference type="SUPFAM" id="SSF101386">
    <property type="entry name" value="all-alpha NTP pyrophosphatases"/>
    <property type="match status" value="1"/>
</dbReference>
<evidence type="ECO:0000313" key="3">
    <source>
        <dbReference type="EMBL" id="QDS93285.1"/>
    </source>
</evidence>
<dbReference type="AlphaFoldDB" id="A0A517MEG7"/>
<dbReference type="Gene3D" id="1.10.287.1080">
    <property type="entry name" value="MazG-like"/>
    <property type="match status" value="1"/>
</dbReference>
<dbReference type="Pfam" id="PF03819">
    <property type="entry name" value="MazG"/>
    <property type="match status" value="1"/>
</dbReference>
<dbReference type="PIRSF" id="PIRSF029904">
    <property type="entry name" value="UCP029904_pph"/>
    <property type="match status" value="1"/>
</dbReference>
<dbReference type="KEGG" id="rml:FF011L_20470"/>
<dbReference type="RefSeq" id="WP_145351479.1">
    <property type="nucleotide sequence ID" value="NZ_CP036262.1"/>
</dbReference>
<dbReference type="OrthoDB" id="9807397at2"/>
<name>A0A517MEG7_9BACT</name>
<dbReference type="GO" id="GO:0016787">
    <property type="term" value="F:hydrolase activity"/>
    <property type="evidence" value="ECO:0007669"/>
    <property type="project" value="UniProtKB-KW"/>
</dbReference>
<dbReference type="PANTHER" id="PTHR42692">
    <property type="entry name" value="NUCLEOTIDE PYROPHOSPHOHYDROLASE"/>
    <property type="match status" value="1"/>
</dbReference>
<dbReference type="Proteomes" id="UP000320672">
    <property type="component" value="Chromosome"/>
</dbReference>
<evidence type="ECO:0000256" key="1">
    <source>
        <dbReference type="SAM" id="MobiDB-lite"/>
    </source>
</evidence>
<reference evidence="3 4" key="1">
    <citation type="submission" date="2019-02" db="EMBL/GenBank/DDBJ databases">
        <title>Deep-cultivation of Planctomycetes and their phenomic and genomic characterization uncovers novel biology.</title>
        <authorList>
            <person name="Wiegand S."/>
            <person name="Jogler M."/>
            <person name="Boedeker C."/>
            <person name="Pinto D."/>
            <person name="Vollmers J."/>
            <person name="Rivas-Marin E."/>
            <person name="Kohn T."/>
            <person name="Peeters S.H."/>
            <person name="Heuer A."/>
            <person name="Rast P."/>
            <person name="Oberbeckmann S."/>
            <person name="Bunk B."/>
            <person name="Jeske O."/>
            <person name="Meyerdierks A."/>
            <person name="Storesund J.E."/>
            <person name="Kallscheuer N."/>
            <person name="Luecker S."/>
            <person name="Lage O.M."/>
            <person name="Pohl T."/>
            <person name="Merkel B.J."/>
            <person name="Hornburger P."/>
            <person name="Mueller R.-W."/>
            <person name="Bruemmer F."/>
            <person name="Labrenz M."/>
            <person name="Spormann A.M."/>
            <person name="Op den Camp H."/>
            <person name="Overmann J."/>
            <person name="Amann R."/>
            <person name="Jetten M.S.M."/>
            <person name="Mascher T."/>
            <person name="Medema M.H."/>
            <person name="Devos D.P."/>
            <person name="Kaster A.-K."/>
            <person name="Ovreas L."/>
            <person name="Rohde M."/>
            <person name="Galperin M.Y."/>
            <person name="Jogler C."/>
        </authorList>
    </citation>
    <scope>NUCLEOTIDE SEQUENCE [LARGE SCALE GENOMIC DNA]</scope>
    <source>
        <strain evidence="3 4">FF011L</strain>
    </source>
</reference>
<organism evidence="3 4">
    <name type="scientific">Roseimaritima multifibrata</name>
    <dbReference type="NCBI Taxonomy" id="1930274"/>
    <lineage>
        <taxon>Bacteria</taxon>
        <taxon>Pseudomonadati</taxon>
        <taxon>Planctomycetota</taxon>
        <taxon>Planctomycetia</taxon>
        <taxon>Pirellulales</taxon>
        <taxon>Pirellulaceae</taxon>
        <taxon>Roseimaritima</taxon>
    </lineage>
</organism>
<dbReference type="EMBL" id="CP036262">
    <property type="protein sequence ID" value="QDS93285.1"/>
    <property type="molecule type" value="Genomic_DNA"/>
</dbReference>
<proteinExistence type="predicted"/>
<sequence length="123" mass="13699">MSISKPPNPNDLSLRQAQADIDEWIQTVGVRYFAPLTNLAQLVEEVGEVARILSRTVGEQSYKATDTQGDLADELADVLFVTLCLANQSGIDLQTALQRNLEKKTKRDATRHRNNPKLQPPTQ</sequence>
<protein>
    <submittedName>
        <fullName evidence="3">MazG nucleotide pyrophosphohydrolase domain protein</fullName>
    </submittedName>
</protein>
<accession>A0A517MEG7</accession>
<gene>
    <name evidence="3" type="ORF">FF011L_20470</name>
</gene>
<keyword evidence="3" id="KW-0378">Hydrolase</keyword>
<dbReference type="PANTHER" id="PTHR42692:SF1">
    <property type="entry name" value="NUCLEOTIDE PYROPHOSPHOHYDROLASE"/>
    <property type="match status" value="1"/>
</dbReference>
<keyword evidence="4" id="KW-1185">Reference proteome</keyword>
<feature type="region of interest" description="Disordered" evidence="1">
    <location>
        <begin position="102"/>
        <end position="123"/>
    </location>
</feature>
<dbReference type="CDD" id="cd11531">
    <property type="entry name" value="NTP-PPase_BsYpjD"/>
    <property type="match status" value="1"/>
</dbReference>
<evidence type="ECO:0000259" key="2">
    <source>
        <dbReference type="Pfam" id="PF03819"/>
    </source>
</evidence>
<dbReference type="InterPro" id="IPR004518">
    <property type="entry name" value="MazG-like_dom"/>
</dbReference>
<evidence type="ECO:0000313" key="4">
    <source>
        <dbReference type="Proteomes" id="UP000320672"/>
    </source>
</evidence>
<feature type="domain" description="NTP pyrophosphohydrolase MazG-like" evidence="2">
    <location>
        <begin position="34"/>
        <end position="110"/>
    </location>
</feature>
<dbReference type="InterPro" id="IPR012359">
    <property type="entry name" value="MazG-related_YpjD"/>
</dbReference>
<dbReference type="InterPro" id="IPR047046">
    <property type="entry name" value="YpjD/YvdC"/>
</dbReference>